<evidence type="ECO:0000313" key="4">
    <source>
        <dbReference type="Proteomes" id="UP000821598"/>
    </source>
</evidence>
<dbReference type="InterPro" id="IPR010982">
    <property type="entry name" value="Lambda_DNA-bd_dom_sf"/>
</dbReference>
<feature type="region of interest" description="Disordered" evidence="1">
    <location>
        <begin position="205"/>
        <end position="237"/>
    </location>
</feature>
<evidence type="ECO:0000313" key="3">
    <source>
        <dbReference type="EMBL" id="NVI09706.1"/>
    </source>
</evidence>
<gene>
    <name evidence="3" type="ORF">FSB64_40290</name>
</gene>
<name>A0ABX2NZM2_9BURK</name>
<evidence type="ECO:0000256" key="1">
    <source>
        <dbReference type="SAM" id="MobiDB-lite"/>
    </source>
</evidence>
<feature type="compositionally biased region" description="Polar residues" evidence="1">
    <location>
        <begin position="205"/>
        <end position="220"/>
    </location>
</feature>
<evidence type="ECO:0000259" key="2">
    <source>
        <dbReference type="PROSITE" id="PS50943"/>
    </source>
</evidence>
<feature type="region of interest" description="Disordered" evidence="1">
    <location>
        <begin position="92"/>
        <end position="116"/>
    </location>
</feature>
<proteinExistence type="predicted"/>
<sequence>MYGLDLDTIEYLTDRDGNRIKAVVPTTMLSSLVEFWCAARRAQTADIEAHVRPGMFRTSLAGMQGVAFAIQTTPPPSSKLDQRWSALLDRLPDSAAPESPPETNQTDESHDLKRKRPLTRQTYFAREFISPPPQEVMQAVNAGVYFIRAWRDYRNLTRTDVAELMGKTVDTINWHENGYTRPTGVTLARFADIFDCPVEQLTAQPGSNTQPWLTLISNPETPGAEPKREPTAPEVTD</sequence>
<dbReference type="PROSITE" id="PS50943">
    <property type="entry name" value="HTH_CROC1"/>
    <property type="match status" value="1"/>
</dbReference>
<accession>A0ABX2NZM2</accession>
<keyword evidence="4" id="KW-1185">Reference proteome</keyword>
<dbReference type="SMART" id="SM00530">
    <property type="entry name" value="HTH_XRE"/>
    <property type="match status" value="1"/>
</dbReference>
<dbReference type="Pfam" id="PF13560">
    <property type="entry name" value="HTH_31"/>
    <property type="match status" value="1"/>
</dbReference>
<dbReference type="EMBL" id="VOMC01000119">
    <property type="protein sequence ID" value="NVI09706.1"/>
    <property type="molecule type" value="Genomic_DNA"/>
</dbReference>
<feature type="domain" description="HTH cro/C1-type" evidence="2">
    <location>
        <begin position="147"/>
        <end position="201"/>
    </location>
</feature>
<organism evidence="3 4">
    <name type="scientific">Paraburkholderia youngii</name>
    <dbReference type="NCBI Taxonomy" id="2782701"/>
    <lineage>
        <taxon>Bacteria</taxon>
        <taxon>Pseudomonadati</taxon>
        <taxon>Pseudomonadota</taxon>
        <taxon>Betaproteobacteria</taxon>
        <taxon>Burkholderiales</taxon>
        <taxon>Burkholderiaceae</taxon>
        <taxon>Paraburkholderia</taxon>
    </lineage>
</organism>
<protein>
    <submittedName>
        <fullName evidence="3">Helix-turn-helix transcriptional regulator</fullName>
    </submittedName>
</protein>
<dbReference type="Proteomes" id="UP000821598">
    <property type="component" value="Unassembled WGS sequence"/>
</dbReference>
<dbReference type="CDD" id="cd00093">
    <property type="entry name" value="HTH_XRE"/>
    <property type="match status" value="1"/>
</dbReference>
<dbReference type="SUPFAM" id="SSF47413">
    <property type="entry name" value="lambda repressor-like DNA-binding domains"/>
    <property type="match status" value="1"/>
</dbReference>
<comment type="caution">
    <text evidence="3">The sequence shown here is derived from an EMBL/GenBank/DDBJ whole genome shotgun (WGS) entry which is preliminary data.</text>
</comment>
<dbReference type="Gene3D" id="1.10.260.40">
    <property type="entry name" value="lambda repressor-like DNA-binding domains"/>
    <property type="match status" value="1"/>
</dbReference>
<reference evidence="3 4" key="1">
    <citation type="submission" date="2019-08" db="EMBL/GenBank/DDBJ databases">
        <title>Paraburkholderia simonii sp. nov. and P. youngii sp. nov. Brazilian and Mexican Mimosa-associated rhizobia.</title>
        <authorList>
            <person name="Mavima L."/>
            <person name="Beukes C.W."/>
            <person name="Palmer M."/>
            <person name="De Meyer S.E."/>
            <person name="James E.K."/>
            <person name="Maluk M."/>
            <person name="Avontuur J.R."/>
            <person name="Chan W.Y."/>
            <person name="Venter S.N."/>
            <person name="Steenkamp E.T."/>
        </authorList>
    </citation>
    <scope>NUCLEOTIDE SEQUENCE [LARGE SCALE GENOMIC DNA]</scope>
    <source>
        <strain evidence="3 4">JPY454</strain>
    </source>
</reference>
<dbReference type="RefSeq" id="WP_176370026.1">
    <property type="nucleotide sequence ID" value="NZ_VOMC01000119.1"/>
</dbReference>
<dbReference type="InterPro" id="IPR001387">
    <property type="entry name" value="Cro/C1-type_HTH"/>
</dbReference>